<accession>A0A8H7BL48</accession>
<dbReference type="InterPro" id="IPR036638">
    <property type="entry name" value="HLH_DNA-bd_sf"/>
</dbReference>
<dbReference type="Gene3D" id="4.10.280.10">
    <property type="entry name" value="Helix-loop-helix DNA-binding domain"/>
    <property type="match status" value="1"/>
</dbReference>
<reference evidence="7" key="1">
    <citation type="submission" date="2020-01" db="EMBL/GenBank/DDBJ databases">
        <title>Genome Sequencing of Three Apophysomyces-Like Fungal Strains Confirms a Novel Fungal Genus in the Mucoromycota with divergent Burkholderia-like Endosymbiotic Bacteria.</title>
        <authorList>
            <person name="Stajich J.E."/>
            <person name="Macias A.M."/>
            <person name="Carter-House D."/>
            <person name="Lovett B."/>
            <person name="Kasson L.R."/>
            <person name="Berry K."/>
            <person name="Grigoriev I."/>
            <person name="Chang Y."/>
            <person name="Spatafora J."/>
            <person name="Kasson M.T."/>
        </authorList>
    </citation>
    <scope>NUCLEOTIDE SEQUENCE</scope>
    <source>
        <strain evidence="7">NRRL A-21654</strain>
    </source>
</reference>
<gene>
    <name evidence="7" type="ORF">EC973_008406</name>
</gene>
<dbReference type="EMBL" id="JABAYA010000071">
    <property type="protein sequence ID" value="KAF7726805.1"/>
    <property type="molecule type" value="Genomic_DNA"/>
</dbReference>
<evidence type="ECO:0000256" key="2">
    <source>
        <dbReference type="ARBA" id="ARBA00023015"/>
    </source>
</evidence>
<dbReference type="PROSITE" id="PS50888">
    <property type="entry name" value="BHLH"/>
    <property type="match status" value="1"/>
</dbReference>
<evidence type="ECO:0000256" key="5">
    <source>
        <dbReference type="SAM" id="MobiDB-lite"/>
    </source>
</evidence>
<evidence type="ECO:0000256" key="4">
    <source>
        <dbReference type="ARBA" id="ARBA00023242"/>
    </source>
</evidence>
<feature type="domain" description="BHLH" evidence="6">
    <location>
        <begin position="62"/>
        <end position="115"/>
    </location>
</feature>
<dbReference type="GO" id="GO:0000978">
    <property type="term" value="F:RNA polymerase II cis-regulatory region sequence-specific DNA binding"/>
    <property type="evidence" value="ECO:0007669"/>
    <property type="project" value="TreeGrafter"/>
</dbReference>
<comment type="subcellular location">
    <subcellularLocation>
        <location evidence="1">Nucleus</location>
    </subcellularLocation>
</comment>
<evidence type="ECO:0000313" key="8">
    <source>
        <dbReference type="Proteomes" id="UP000605846"/>
    </source>
</evidence>
<dbReference type="SMART" id="SM00353">
    <property type="entry name" value="HLH"/>
    <property type="match status" value="1"/>
</dbReference>
<evidence type="ECO:0000256" key="1">
    <source>
        <dbReference type="ARBA" id="ARBA00004123"/>
    </source>
</evidence>
<dbReference type="OrthoDB" id="690068at2759"/>
<organism evidence="7 8">
    <name type="scientific">Apophysomyces ossiformis</name>
    <dbReference type="NCBI Taxonomy" id="679940"/>
    <lineage>
        <taxon>Eukaryota</taxon>
        <taxon>Fungi</taxon>
        <taxon>Fungi incertae sedis</taxon>
        <taxon>Mucoromycota</taxon>
        <taxon>Mucoromycotina</taxon>
        <taxon>Mucoromycetes</taxon>
        <taxon>Mucorales</taxon>
        <taxon>Mucorineae</taxon>
        <taxon>Mucoraceae</taxon>
        <taxon>Apophysomyces</taxon>
    </lineage>
</organism>
<dbReference type="InterPro" id="IPR011598">
    <property type="entry name" value="bHLH_dom"/>
</dbReference>
<dbReference type="PANTHER" id="PTHR46117:SF3">
    <property type="entry name" value="FI24210P1"/>
    <property type="match status" value="1"/>
</dbReference>
<dbReference type="SUPFAM" id="SSF47459">
    <property type="entry name" value="HLH, helix-loop-helix DNA-binding domain"/>
    <property type="match status" value="1"/>
</dbReference>
<dbReference type="AlphaFoldDB" id="A0A8H7BL48"/>
<evidence type="ECO:0000259" key="6">
    <source>
        <dbReference type="PROSITE" id="PS50888"/>
    </source>
</evidence>
<keyword evidence="4" id="KW-0539">Nucleus</keyword>
<dbReference type="GO" id="GO:0005634">
    <property type="term" value="C:nucleus"/>
    <property type="evidence" value="ECO:0007669"/>
    <property type="project" value="UniProtKB-SubCell"/>
</dbReference>
<dbReference type="Proteomes" id="UP000605846">
    <property type="component" value="Unassembled WGS sequence"/>
</dbReference>
<evidence type="ECO:0000256" key="3">
    <source>
        <dbReference type="ARBA" id="ARBA00023163"/>
    </source>
</evidence>
<dbReference type="GO" id="GO:0046983">
    <property type="term" value="F:protein dimerization activity"/>
    <property type="evidence" value="ECO:0007669"/>
    <property type="project" value="InterPro"/>
</dbReference>
<sequence length="203" mass="23294">MTISERRATYPLQERLKIYGPDTMAQRISDQEKYQGKLLVHGVNILNKTSLDSDTVMKRIKQRRETHNRVERRRRDMLNGLVNELSQVIPVAADNAEKCHRAKILRRAIDYIRRIQEENTSLRSQLGYPPSETRDVMVEMPSDASTAYDSDDRDQHQPLDEPQTPSDFTPSVSPASFVFCFDSGQTNNNNNNNNTIPSRRASS</sequence>
<name>A0A8H7BL48_9FUNG</name>
<feature type="region of interest" description="Disordered" evidence="5">
    <location>
        <begin position="143"/>
        <end position="203"/>
    </location>
</feature>
<dbReference type="GO" id="GO:0000981">
    <property type="term" value="F:DNA-binding transcription factor activity, RNA polymerase II-specific"/>
    <property type="evidence" value="ECO:0007669"/>
    <property type="project" value="TreeGrafter"/>
</dbReference>
<evidence type="ECO:0000313" key="7">
    <source>
        <dbReference type="EMBL" id="KAF7726805.1"/>
    </source>
</evidence>
<keyword evidence="8" id="KW-1185">Reference proteome</keyword>
<feature type="compositionally biased region" description="Polar residues" evidence="5">
    <location>
        <begin position="163"/>
        <end position="174"/>
    </location>
</feature>
<proteinExistence type="predicted"/>
<keyword evidence="3" id="KW-0804">Transcription</keyword>
<protein>
    <recommendedName>
        <fullName evidence="6">BHLH domain-containing protein</fullName>
    </recommendedName>
</protein>
<dbReference type="Pfam" id="PF00010">
    <property type="entry name" value="HLH"/>
    <property type="match status" value="1"/>
</dbReference>
<keyword evidence="2" id="KW-0805">Transcription regulation</keyword>
<dbReference type="PANTHER" id="PTHR46117">
    <property type="entry name" value="FI24210P1"/>
    <property type="match status" value="1"/>
</dbReference>
<comment type="caution">
    <text evidence="7">The sequence shown here is derived from an EMBL/GenBank/DDBJ whole genome shotgun (WGS) entry which is preliminary data.</text>
</comment>
<dbReference type="InterPro" id="IPR051732">
    <property type="entry name" value="USF"/>
</dbReference>